<dbReference type="PANTHER" id="PTHR13844">
    <property type="entry name" value="SWI/SNF-RELATED MATRIX-ASSOCIATED ACTIN-DEPENDENT REGULATOR OF CHROMATIN SUBFAMILY D"/>
    <property type="match status" value="1"/>
</dbReference>
<evidence type="ECO:0000313" key="4">
    <source>
        <dbReference type="Proteomes" id="UP001085076"/>
    </source>
</evidence>
<dbReference type="SMART" id="SM00151">
    <property type="entry name" value="SWIB"/>
    <property type="match status" value="1"/>
</dbReference>
<dbReference type="OrthoDB" id="10251073at2759"/>
<dbReference type="Proteomes" id="UP001085076">
    <property type="component" value="Miscellaneous, Linkage group lg09"/>
</dbReference>
<feature type="domain" description="SWIB" evidence="2">
    <location>
        <begin position="64"/>
        <end position="129"/>
    </location>
</feature>
<evidence type="ECO:0000256" key="1">
    <source>
        <dbReference type="SAM" id="MobiDB-lite"/>
    </source>
</evidence>
<dbReference type="CDD" id="cd10567">
    <property type="entry name" value="SWIB-MDM2_like"/>
    <property type="match status" value="1"/>
</dbReference>
<comment type="caution">
    <text evidence="3">The sequence shown here is derived from an EMBL/GenBank/DDBJ whole genome shotgun (WGS) entry which is preliminary data.</text>
</comment>
<protein>
    <recommendedName>
        <fullName evidence="2">SWIB domain-containing protein</fullName>
    </recommendedName>
</protein>
<dbReference type="Pfam" id="PF02201">
    <property type="entry name" value="SWIB"/>
    <property type="match status" value="1"/>
</dbReference>
<organism evidence="3 4">
    <name type="scientific">Dioscorea zingiberensis</name>
    <dbReference type="NCBI Taxonomy" id="325984"/>
    <lineage>
        <taxon>Eukaryota</taxon>
        <taxon>Viridiplantae</taxon>
        <taxon>Streptophyta</taxon>
        <taxon>Embryophyta</taxon>
        <taxon>Tracheophyta</taxon>
        <taxon>Spermatophyta</taxon>
        <taxon>Magnoliopsida</taxon>
        <taxon>Liliopsida</taxon>
        <taxon>Dioscoreales</taxon>
        <taxon>Dioscoreaceae</taxon>
        <taxon>Dioscorea</taxon>
    </lineage>
</organism>
<dbReference type="AlphaFoldDB" id="A0A9D5H4Z5"/>
<feature type="region of interest" description="Disordered" evidence="1">
    <location>
        <begin position="48"/>
        <end position="70"/>
    </location>
</feature>
<gene>
    <name evidence="3" type="ORF">J5N97_028572</name>
</gene>
<keyword evidence="4" id="KW-1185">Reference proteome</keyword>
<evidence type="ECO:0000313" key="3">
    <source>
        <dbReference type="EMBL" id="KAJ0963450.1"/>
    </source>
</evidence>
<reference evidence="3" key="1">
    <citation type="submission" date="2021-03" db="EMBL/GenBank/DDBJ databases">
        <authorList>
            <person name="Li Z."/>
            <person name="Yang C."/>
        </authorList>
    </citation>
    <scope>NUCLEOTIDE SEQUENCE</scope>
    <source>
        <strain evidence="3">Dzin_1.0</strain>
        <tissue evidence="3">Leaf</tissue>
    </source>
</reference>
<dbReference type="InterPro" id="IPR019835">
    <property type="entry name" value="SWIB_domain"/>
</dbReference>
<dbReference type="InterPro" id="IPR036885">
    <property type="entry name" value="SWIB_MDM2_dom_sf"/>
</dbReference>
<sequence>MATKIPVGSLPANFLPDRGLGFPSFAPFFSSAIFPVPRRAVALRAVTASKPSAPPAGKREPRGITKPRPISPELQDLVGVPEIARTQALKLIWAYIKQHDFQVTAFLFVSLICICQLPEEIHRIQRIKR</sequence>
<dbReference type="Gene3D" id="1.10.245.10">
    <property type="entry name" value="SWIB/MDM2 domain"/>
    <property type="match status" value="1"/>
</dbReference>
<evidence type="ECO:0000259" key="2">
    <source>
        <dbReference type="SMART" id="SM00151"/>
    </source>
</evidence>
<proteinExistence type="predicted"/>
<name>A0A9D5H4Z5_9LILI</name>
<dbReference type="EMBL" id="JAGGNH010000009">
    <property type="protein sequence ID" value="KAJ0963450.1"/>
    <property type="molecule type" value="Genomic_DNA"/>
</dbReference>
<dbReference type="SUPFAM" id="SSF47592">
    <property type="entry name" value="SWIB/MDM2 domain"/>
    <property type="match status" value="1"/>
</dbReference>
<dbReference type="InterPro" id="IPR003121">
    <property type="entry name" value="SWIB_MDM2_domain"/>
</dbReference>
<reference evidence="3" key="2">
    <citation type="journal article" date="2022" name="Hortic Res">
        <title>The genome of Dioscorea zingiberensis sheds light on the biosynthesis, origin and evolution of the medicinally important diosgenin saponins.</title>
        <authorList>
            <person name="Li Y."/>
            <person name="Tan C."/>
            <person name="Li Z."/>
            <person name="Guo J."/>
            <person name="Li S."/>
            <person name="Chen X."/>
            <person name="Wang C."/>
            <person name="Dai X."/>
            <person name="Yang H."/>
            <person name="Song W."/>
            <person name="Hou L."/>
            <person name="Xu J."/>
            <person name="Tong Z."/>
            <person name="Xu A."/>
            <person name="Yuan X."/>
            <person name="Wang W."/>
            <person name="Yang Q."/>
            <person name="Chen L."/>
            <person name="Sun Z."/>
            <person name="Wang K."/>
            <person name="Pan B."/>
            <person name="Chen J."/>
            <person name="Bao Y."/>
            <person name="Liu F."/>
            <person name="Qi X."/>
            <person name="Gang D.R."/>
            <person name="Wen J."/>
            <person name="Li J."/>
        </authorList>
    </citation>
    <scope>NUCLEOTIDE SEQUENCE</scope>
    <source>
        <strain evidence="3">Dzin_1.0</strain>
    </source>
</reference>
<accession>A0A9D5H4Z5</accession>